<protein>
    <submittedName>
        <fullName evidence="4">Short-chain dehydrogenase involved in D-alanine esterification of teichoic acids</fullName>
    </submittedName>
</protein>
<comment type="similarity">
    <text evidence="1 3">Belongs to the short-chain dehydrogenases/reductases (SDR) family.</text>
</comment>
<dbReference type="SUPFAM" id="SSF51735">
    <property type="entry name" value="NAD(P)-binding Rossmann-fold domains"/>
    <property type="match status" value="1"/>
</dbReference>
<dbReference type="PANTHER" id="PTHR44169">
    <property type="entry name" value="NADPH-DEPENDENT 1-ACYLDIHYDROXYACETONE PHOSPHATE REDUCTASE"/>
    <property type="match status" value="1"/>
</dbReference>
<reference evidence="5" key="1">
    <citation type="submission" date="2017-09" db="EMBL/GenBank/DDBJ databases">
        <authorList>
            <person name="Varghese N."/>
            <person name="Submissions S."/>
        </authorList>
    </citation>
    <scope>NUCLEOTIDE SEQUENCE [LARGE SCALE GENOMIC DNA]</scope>
    <source>
        <strain evidence="5">DSM 44270</strain>
    </source>
</reference>
<name>A0A286GVD3_9ACTN</name>
<dbReference type="PRINTS" id="PR00081">
    <property type="entry name" value="GDHRDH"/>
</dbReference>
<organism evidence="4 5">
    <name type="scientific">Blastococcus haudaquaticus</name>
    <dbReference type="NCBI Taxonomy" id="1938745"/>
    <lineage>
        <taxon>Bacteria</taxon>
        <taxon>Bacillati</taxon>
        <taxon>Actinomycetota</taxon>
        <taxon>Actinomycetes</taxon>
        <taxon>Geodermatophilales</taxon>
        <taxon>Geodermatophilaceae</taxon>
        <taxon>Blastococcus</taxon>
    </lineage>
</organism>
<dbReference type="Pfam" id="PF00106">
    <property type="entry name" value="adh_short"/>
    <property type="match status" value="1"/>
</dbReference>
<keyword evidence="2" id="KW-0560">Oxidoreductase</keyword>
<dbReference type="PANTHER" id="PTHR44169:SF6">
    <property type="entry name" value="NADPH-DEPENDENT 1-ACYLDIHYDROXYACETONE PHOSPHATE REDUCTASE"/>
    <property type="match status" value="1"/>
</dbReference>
<proteinExistence type="inferred from homology"/>
<evidence type="ECO:0000256" key="3">
    <source>
        <dbReference type="RuleBase" id="RU000363"/>
    </source>
</evidence>
<accession>A0A286GVD3</accession>
<dbReference type="InterPro" id="IPR036291">
    <property type="entry name" value="NAD(P)-bd_dom_sf"/>
</dbReference>
<evidence type="ECO:0000313" key="4">
    <source>
        <dbReference type="EMBL" id="SOD99450.1"/>
    </source>
</evidence>
<dbReference type="Proteomes" id="UP000219482">
    <property type="component" value="Unassembled WGS sequence"/>
</dbReference>
<dbReference type="PROSITE" id="PS00061">
    <property type="entry name" value="ADH_SHORT"/>
    <property type="match status" value="1"/>
</dbReference>
<dbReference type="Gene3D" id="3.40.50.720">
    <property type="entry name" value="NAD(P)-binding Rossmann-like Domain"/>
    <property type="match status" value="1"/>
</dbReference>
<dbReference type="OrthoDB" id="9810734at2"/>
<dbReference type="AlphaFoldDB" id="A0A286GVD3"/>
<dbReference type="InterPro" id="IPR002347">
    <property type="entry name" value="SDR_fam"/>
</dbReference>
<keyword evidence="5" id="KW-1185">Reference proteome</keyword>
<gene>
    <name evidence="4" type="ORF">SAMN06272739_2326</name>
</gene>
<dbReference type="PRINTS" id="PR00080">
    <property type="entry name" value="SDRFAMILY"/>
</dbReference>
<dbReference type="GO" id="GO:0016491">
    <property type="term" value="F:oxidoreductase activity"/>
    <property type="evidence" value="ECO:0007669"/>
    <property type="project" value="UniProtKB-KW"/>
</dbReference>
<sequence>MKTTGNTMLFTGGTSGIGLGLALRFAAVGNTVLVAGRRKDLLDRIVAEHPGIEAVGLDVADPASIAAAYETVSRNHPELDVLVNMAGIMIPEDLRDPDHLAVAEATVTTNLLGPIRVLNAFLPLLLRQDDATVVNVSSGLAFVPLPATPTYNATKAAIHSWTESLRVQLAGTPVQVVELVPPSVQTDLMPGHRVDENAMPLEDYLAEAFDILRTQPDVREVLVDRVRFLRFAEVEGRYDDVLTMLSGRTA</sequence>
<dbReference type="EMBL" id="OCNK01000002">
    <property type="protein sequence ID" value="SOD99450.1"/>
    <property type="molecule type" value="Genomic_DNA"/>
</dbReference>
<evidence type="ECO:0000256" key="2">
    <source>
        <dbReference type="ARBA" id="ARBA00023002"/>
    </source>
</evidence>
<dbReference type="RefSeq" id="WP_097183992.1">
    <property type="nucleotide sequence ID" value="NZ_OCNK01000002.1"/>
</dbReference>
<evidence type="ECO:0000313" key="5">
    <source>
        <dbReference type="Proteomes" id="UP000219482"/>
    </source>
</evidence>
<evidence type="ECO:0000256" key="1">
    <source>
        <dbReference type="ARBA" id="ARBA00006484"/>
    </source>
</evidence>
<dbReference type="InterPro" id="IPR020904">
    <property type="entry name" value="Sc_DH/Rdtase_CS"/>
</dbReference>